<reference evidence="8" key="1">
    <citation type="submission" date="2022-07" db="EMBL/GenBank/DDBJ databases">
        <authorList>
            <person name="Trinca V."/>
            <person name="Uliana J.V.C."/>
            <person name="Torres T.T."/>
            <person name="Ward R.J."/>
            <person name="Monesi N."/>
        </authorList>
    </citation>
    <scope>NUCLEOTIDE SEQUENCE</scope>
    <source>
        <strain evidence="8">HSMRA1968</strain>
        <tissue evidence="8">Whole embryos</tissue>
    </source>
</reference>
<keyword evidence="4" id="KW-0813">Transport</keyword>
<dbReference type="SUPFAM" id="SSF103473">
    <property type="entry name" value="MFS general substrate transporter"/>
    <property type="match status" value="1"/>
</dbReference>
<feature type="transmembrane region" description="Helical" evidence="7">
    <location>
        <begin position="98"/>
        <end position="116"/>
    </location>
</feature>
<dbReference type="Proteomes" id="UP001151699">
    <property type="component" value="Chromosome B"/>
</dbReference>
<keyword evidence="5 7" id="KW-1133">Transmembrane helix</keyword>
<feature type="non-terminal residue" evidence="8">
    <location>
        <position position="1"/>
    </location>
</feature>
<dbReference type="PROSITE" id="PS01022">
    <property type="entry name" value="PTR2_1"/>
    <property type="match status" value="1"/>
</dbReference>
<evidence type="ECO:0000313" key="9">
    <source>
        <dbReference type="Proteomes" id="UP001151699"/>
    </source>
</evidence>
<keyword evidence="9" id="KW-1185">Reference proteome</keyword>
<organism evidence="8 9">
    <name type="scientific">Pseudolycoriella hygida</name>
    <dbReference type="NCBI Taxonomy" id="35572"/>
    <lineage>
        <taxon>Eukaryota</taxon>
        <taxon>Metazoa</taxon>
        <taxon>Ecdysozoa</taxon>
        <taxon>Arthropoda</taxon>
        <taxon>Hexapoda</taxon>
        <taxon>Insecta</taxon>
        <taxon>Pterygota</taxon>
        <taxon>Neoptera</taxon>
        <taxon>Endopterygota</taxon>
        <taxon>Diptera</taxon>
        <taxon>Nematocera</taxon>
        <taxon>Sciaroidea</taxon>
        <taxon>Sciaridae</taxon>
        <taxon>Pseudolycoriella</taxon>
    </lineage>
</organism>
<dbReference type="OrthoDB" id="7785950at2759"/>
<sequence length="399" mass="44214">KREVKMDGERHTYTKFGDDNTASGVFNMPKAVPVILLNILLERFSTTAASVLYLNRKLNFDSKSSTAIFHTYEMLVYGFNIVGAIIADSWWGHYNTVLSMSLLCAVGNGIVSIGAIERLNLPVVIFTFIGLVIAVVGAGSIRANLIAFGGDQYIASQQTDGLKLYFSIQFFFFKIGSLLGRSVNPILKENVECLGMAECYPLGFGAPAVAMIGSFFLLLTIRSSYKRKPPSGNMLVKVIRCMTHGIRGRWKHKKQPNGHWLDSAERKCGAELVAETKIVTAILKLYTPLPFYWVVYMQQGSGWILQASRMNGNIGFYTVTPEQMIALNSAFAIMLLPICNYLIYPLLYKLGIKTLLQKVTVGGMLAAVASIVAAFVETEIEKKFVTILWLVPQYLLLAL</sequence>
<dbReference type="EMBL" id="WJQU01000002">
    <property type="protein sequence ID" value="KAJ6641923.1"/>
    <property type="molecule type" value="Genomic_DNA"/>
</dbReference>
<proteinExistence type="inferred from homology"/>
<feature type="transmembrane region" description="Helical" evidence="7">
    <location>
        <begin position="122"/>
        <end position="141"/>
    </location>
</feature>
<evidence type="ECO:0000256" key="1">
    <source>
        <dbReference type="ARBA" id="ARBA00004141"/>
    </source>
</evidence>
<dbReference type="AlphaFoldDB" id="A0A9Q0S2V6"/>
<dbReference type="Gene3D" id="1.20.1250.20">
    <property type="entry name" value="MFS general substrate transporter like domains"/>
    <property type="match status" value="1"/>
</dbReference>
<comment type="subcellular location">
    <subcellularLocation>
        <location evidence="1">Membrane</location>
        <topology evidence="1">Multi-pass membrane protein</topology>
    </subcellularLocation>
</comment>
<name>A0A9Q0S2V6_9DIPT</name>
<dbReference type="InterPro" id="IPR000109">
    <property type="entry name" value="POT_fam"/>
</dbReference>
<protein>
    <submittedName>
        <fullName evidence="8">Peptide transporter family 1</fullName>
    </submittedName>
</protein>
<gene>
    <name evidence="8" type="primary">yin_5</name>
    <name evidence="8" type="ORF">Bhyg_06868</name>
</gene>
<dbReference type="GO" id="GO:0006857">
    <property type="term" value="P:oligopeptide transport"/>
    <property type="evidence" value="ECO:0007669"/>
    <property type="project" value="InterPro"/>
</dbReference>
<accession>A0A9Q0S2V6</accession>
<dbReference type="GO" id="GO:0016020">
    <property type="term" value="C:membrane"/>
    <property type="evidence" value="ECO:0007669"/>
    <property type="project" value="UniProtKB-SubCell"/>
</dbReference>
<feature type="transmembrane region" description="Helical" evidence="7">
    <location>
        <begin position="355"/>
        <end position="376"/>
    </location>
</feature>
<dbReference type="PANTHER" id="PTHR11654">
    <property type="entry name" value="OLIGOPEPTIDE TRANSPORTER-RELATED"/>
    <property type="match status" value="1"/>
</dbReference>
<keyword evidence="6 7" id="KW-0472">Membrane</keyword>
<dbReference type="InterPro" id="IPR036259">
    <property type="entry name" value="MFS_trans_sf"/>
</dbReference>
<comment type="similarity">
    <text evidence="2">Belongs to the major facilitator superfamily. Proton-dependent oligopeptide transporter (POT/PTR) (TC 2.A.17) family.</text>
</comment>
<dbReference type="InterPro" id="IPR018456">
    <property type="entry name" value="PTR2_symporter_CS"/>
</dbReference>
<evidence type="ECO:0000256" key="2">
    <source>
        <dbReference type="ARBA" id="ARBA00005982"/>
    </source>
</evidence>
<keyword evidence="3 7" id="KW-0812">Transmembrane</keyword>
<evidence type="ECO:0000256" key="7">
    <source>
        <dbReference type="SAM" id="Phobius"/>
    </source>
</evidence>
<dbReference type="Pfam" id="PF00854">
    <property type="entry name" value="PTR2"/>
    <property type="match status" value="1"/>
</dbReference>
<feature type="transmembrane region" description="Helical" evidence="7">
    <location>
        <begin position="325"/>
        <end position="343"/>
    </location>
</feature>
<evidence type="ECO:0000256" key="5">
    <source>
        <dbReference type="ARBA" id="ARBA00022989"/>
    </source>
</evidence>
<evidence type="ECO:0000256" key="3">
    <source>
        <dbReference type="ARBA" id="ARBA00022692"/>
    </source>
</evidence>
<evidence type="ECO:0000313" key="8">
    <source>
        <dbReference type="EMBL" id="KAJ6641923.1"/>
    </source>
</evidence>
<keyword evidence="4" id="KW-0571">Peptide transport</keyword>
<feature type="transmembrane region" description="Helical" evidence="7">
    <location>
        <begin position="200"/>
        <end position="221"/>
    </location>
</feature>
<feature type="transmembrane region" description="Helical" evidence="7">
    <location>
        <begin position="74"/>
        <end position="91"/>
    </location>
</feature>
<feature type="non-terminal residue" evidence="8">
    <location>
        <position position="399"/>
    </location>
</feature>
<feature type="transmembrane region" description="Helical" evidence="7">
    <location>
        <begin position="162"/>
        <end position="180"/>
    </location>
</feature>
<comment type="caution">
    <text evidence="8">The sequence shown here is derived from an EMBL/GenBank/DDBJ whole genome shotgun (WGS) entry which is preliminary data.</text>
</comment>
<evidence type="ECO:0000256" key="6">
    <source>
        <dbReference type="ARBA" id="ARBA00023136"/>
    </source>
</evidence>
<dbReference type="GO" id="GO:0022857">
    <property type="term" value="F:transmembrane transporter activity"/>
    <property type="evidence" value="ECO:0007669"/>
    <property type="project" value="InterPro"/>
</dbReference>
<evidence type="ECO:0000256" key="4">
    <source>
        <dbReference type="ARBA" id="ARBA00022856"/>
    </source>
</evidence>
<keyword evidence="4" id="KW-0653">Protein transport</keyword>